<dbReference type="Proteomes" id="UP000694864">
    <property type="component" value="Chromosome 10"/>
</dbReference>
<organism evidence="5 6">
    <name type="scientific">Camelina sativa</name>
    <name type="common">False flax</name>
    <name type="synonym">Myagrum sativum</name>
    <dbReference type="NCBI Taxonomy" id="90675"/>
    <lineage>
        <taxon>Eukaryota</taxon>
        <taxon>Viridiplantae</taxon>
        <taxon>Streptophyta</taxon>
        <taxon>Embryophyta</taxon>
        <taxon>Tracheophyta</taxon>
        <taxon>Spermatophyta</taxon>
        <taxon>Magnoliopsida</taxon>
        <taxon>eudicotyledons</taxon>
        <taxon>Gunneridae</taxon>
        <taxon>Pentapetalae</taxon>
        <taxon>rosids</taxon>
        <taxon>malvids</taxon>
        <taxon>Brassicales</taxon>
        <taxon>Brassicaceae</taxon>
        <taxon>Camelineae</taxon>
        <taxon>Camelina</taxon>
    </lineage>
</organism>
<dbReference type="PANTHER" id="PTHR13890">
    <property type="entry name" value="RNA SPLICING PROTEIN MRS2, MITOCHONDRIAL"/>
    <property type="match status" value="1"/>
</dbReference>
<keyword evidence="3" id="KW-0175">Coiled coil</keyword>
<dbReference type="Gene3D" id="2.40.128.330">
    <property type="match status" value="1"/>
</dbReference>
<feature type="coiled-coil region" evidence="3">
    <location>
        <begin position="211"/>
        <end position="245"/>
    </location>
</feature>
<feature type="region of interest" description="Disordered" evidence="4">
    <location>
        <begin position="1"/>
        <end position="40"/>
    </location>
</feature>
<feature type="compositionally biased region" description="Polar residues" evidence="4">
    <location>
        <begin position="138"/>
        <end position="149"/>
    </location>
</feature>
<evidence type="ECO:0000313" key="5">
    <source>
        <dbReference type="Proteomes" id="UP000694864"/>
    </source>
</evidence>
<reference evidence="6" key="2">
    <citation type="submission" date="2025-08" db="UniProtKB">
        <authorList>
            <consortium name="RefSeq"/>
        </authorList>
    </citation>
    <scope>IDENTIFICATION</scope>
    <source>
        <tissue evidence="6">Leaf</tissue>
    </source>
</reference>
<comment type="similarity">
    <text evidence="1 2">Belongs to the CorA metal ion transporter (MIT) (TC 1.A.35.5) family.</text>
</comment>
<keyword evidence="2" id="KW-0460">Magnesium</keyword>
<evidence type="ECO:0000313" key="6">
    <source>
        <dbReference type="RefSeq" id="XP_010433199.1"/>
    </source>
</evidence>
<proteinExistence type="inferred from homology"/>
<feature type="transmembrane region" description="Helical" evidence="2">
    <location>
        <begin position="335"/>
        <end position="356"/>
    </location>
</feature>
<gene>
    <name evidence="6" type="primary">LOC104717343</name>
</gene>
<feature type="transmembrane region" description="Helical" evidence="2">
    <location>
        <begin position="376"/>
        <end position="395"/>
    </location>
</feature>
<comment type="function">
    <text evidence="2">Magnesium transporter that may mediate the influx of magnesium.</text>
</comment>
<accession>A0ABM0TYC0</accession>
<comment type="subcellular location">
    <subcellularLocation>
        <location evidence="2">Membrane</location>
        <topology evidence="2">Multi-pass membrane protein</topology>
    </subcellularLocation>
</comment>
<dbReference type="Pfam" id="PF22099">
    <property type="entry name" value="MRS2-like"/>
    <property type="match status" value="2"/>
</dbReference>
<evidence type="ECO:0000256" key="3">
    <source>
        <dbReference type="SAM" id="Coils"/>
    </source>
</evidence>
<dbReference type="RefSeq" id="XP_010433199.1">
    <property type="nucleotide sequence ID" value="XM_010434897.1"/>
</dbReference>
<keyword evidence="2" id="KW-0812">Transmembrane</keyword>
<feature type="compositionally biased region" description="Basic residues" evidence="4">
    <location>
        <begin position="1"/>
        <end position="12"/>
    </location>
</feature>
<keyword evidence="2" id="KW-0406">Ion transport</keyword>
<dbReference type="Gene3D" id="1.20.58.340">
    <property type="entry name" value="Magnesium transport protein CorA, transmembrane region"/>
    <property type="match status" value="1"/>
</dbReference>
<reference evidence="5" key="1">
    <citation type="journal article" date="2014" name="Nat. Commun.">
        <title>The emerging biofuel crop Camelina sativa retains a highly undifferentiated hexaploid genome structure.</title>
        <authorList>
            <person name="Kagale S."/>
            <person name="Koh C."/>
            <person name="Nixon J."/>
            <person name="Bollina V."/>
            <person name="Clarke W.E."/>
            <person name="Tuteja R."/>
            <person name="Spillane C."/>
            <person name="Robinson S.J."/>
            <person name="Links M.G."/>
            <person name="Clarke C."/>
            <person name="Higgins E.E."/>
            <person name="Huebert T."/>
            <person name="Sharpe A.G."/>
            <person name="Parkin I.A."/>
        </authorList>
    </citation>
    <scope>NUCLEOTIDE SEQUENCE [LARGE SCALE GENOMIC DNA]</scope>
    <source>
        <strain evidence="5">cv. DH55</strain>
    </source>
</reference>
<sequence length="404" mass="44950">MGSSNRHRKKGAAVKMPKPLLSLPPPSPIESSVGGTGKSKKKRGEAYLWMRFDRTGASQVVGCDKITIIKRASVSPKDLRTAFSHSTKILAREKAIILNLEVIKGIVTADEVLLLDPLRPEVLTLSNRLKQHFPQRNGPEQASATVQSSLDDREDEGGLKSELPFEVQVSEIALEVVCSFIDSNVIALETRAWSILDQLTKKVSIEDLQSLRSLKSNLTHLLARVQKVRDEIEQYLDDKDDMADLCLTRKQIQNLQQAEAASNSIVAPSNLQRLTSNKSSGMVTDEDDADDVEMLLEAYFIQVEGMRNKVLMVKEHIDDTEDYVKILQNSNRNGLINLLLIVNIANFAITVGTLVVNVFGMNIPIPLYDTPNVFGYFVWGVAALCIVLFMAIIGYTKWKKLLDC</sequence>
<dbReference type="PANTHER" id="PTHR13890:SF2">
    <property type="entry name" value="MAGNESIUM TRANSPORTER MRS2-4-RELATED"/>
    <property type="match status" value="1"/>
</dbReference>
<keyword evidence="2" id="KW-1133">Transmembrane helix</keyword>
<protein>
    <recommendedName>
        <fullName evidence="2">Magnesium transporter</fullName>
    </recommendedName>
</protein>
<keyword evidence="2" id="KW-0472">Membrane</keyword>
<evidence type="ECO:0000256" key="1">
    <source>
        <dbReference type="ARBA" id="ARBA00007535"/>
    </source>
</evidence>
<feature type="region of interest" description="Disordered" evidence="4">
    <location>
        <begin position="133"/>
        <end position="157"/>
    </location>
</feature>
<evidence type="ECO:0000256" key="2">
    <source>
        <dbReference type="RuleBase" id="RU366041"/>
    </source>
</evidence>
<keyword evidence="5" id="KW-1185">Reference proteome</keyword>
<keyword evidence="2" id="KW-0813">Transport</keyword>
<evidence type="ECO:0000256" key="4">
    <source>
        <dbReference type="SAM" id="MobiDB-lite"/>
    </source>
</evidence>
<dbReference type="GeneID" id="104717343"/>
<dbReference type="CDD" id="cd12823">
    <property type="entry name" value="Mrs2_Mfm1p-like"/>
    <property type="match status" value="1"/>
</dbReference>
<dbReference type="InterPro" id="IPR039204">
    <property type="entry name" value="MRS2-like"/>
</dbReference>
<name>A0ABM0TYC0_CAMSA</name>